<dbReference type="HOGENOM" id="CLU_043144_2_2_7"/>
<evidence type="ECO:0000256" key="3">
    <source>
        <dbReference type="ARBA" id="ARBA00022833"/>
    </source>
</evidence>
<dbReference type="Gene3D" id="1.20.120.910">
    <property type="entry name" value="DksA, coiled-coil domain"/>
    <property type="match status" value="1"/>
</dbReference>
<proteinExistence type="predicted"/>
<dbReference type="eggNOG" id="COG1734">
    <property type="taxonomic scope" value="Bacteria"/>
</dbReference>
<keyword evidence="2" id="KW-0863">Zinc-finger</keyword>
<dbReference type="InterPro" id="IPR020458">
    <property type="entry name" value="Znf_DskA_TraR_CS"/>
</dbReference>
<dbReference type="PANTHER" id="PTHR33823:SF4">
    <property type="entry name" value="GENERAL STRESS PROTEIN 16O"/>
    <property type="match status" value="1"/>
</dbReference>
<gene>
    <name evidence="6" type="ordered locus">BMS_1856</name>
</gene>
<keyword evidence="3" id="KW-0862">Zinc</keyword>
<dbReference type="PROSITE" id="PS51128">
    <property type="entry name" value="ZF_DKSA_2"/>
    <property type="match status" value="1"/>
</dbReference>
<feature type="domain" description="Zinc finger DksA/TraR C4-type" evidence="5">
    <location>
        <begin position="106"/>
        <end position="141"/>
    </location>
</feature>
<keyword evidence="7" id="KW-1185">Reference proteome</keyword>
<keyword evidence="1" id="KW-0479">Metal-binding</keyword>
<evidence type="ECO:0000256" key="4">
    <source>
        <dbReference type="PROSITE-ProRule" id="PRU00510"/>
    </source>
</evidence>
<evidence type="ECO:0000256" key="1">
    <source>
        <dbReference type="ARBA" id="ARBA00022723"/>
    </source>
</evidence>
<dbReference type="STRING" id="862908.BMS_1856"/>
<evidence type="ECO:0000313" key="6">
    <source>
        <dbReference type="EMBL" id="CBW26676.1"/>
    </source>
</evidence>
<dbReference type="InterPro" id="IPR000962">
    <property type="entry name" value="Znf_DskA_TraR"/>
</dbReference>
<evidence type="ECO:0000259" key="5">
    <source>
        <dbReference type="Pfam" id="PF01258"/>
    </source>
</evidence>
<dbReference type="GO" id="GO:0008270">
    <property type="term" value="F:zinc ion binding"/>
    <property type="evidence" value="ECO:0007669"/>
    <property type="project" value="UniProtKB-KW"/>
</dbReference>
<dbReference type="EMBL" id="FQ312005">
    <property type="protein sequence ID" value="CBW26676.1"/>
    <property type="molecule type" value="Genomic_DNA"/>
</dbReference>
<dbReference type="Pfam" id="PF01258">
    <property type="entry name" value="zf-dskA_traR"/>
    <property type="match status" value="1"/>
</dbReference>
<feature type="zinc finger region" description="dksA C4-type" evidence="4">
    <location>
        <begin position="111"/>
        <end position="135"/>
    </location>
</feature>
<sequence>MLICLILSRRGSKNKYPIAGVDMKNEYYDETFLETQKNTLLQMKMNILNHMKTHAIDEIAPDRDQIVEDVDQSQILMAQSLSMGLRDRELSRLRQIEEALAKFEDGSYGLCEETGEPIGKKRLEKIPWVKLSIDAQEEIERTLRAA</sequence>
<dbReference type="PATRIC" id="fig|862908.3.peg.1761"/>
<dbReference type="Proteomes" id="UP000008963">
    <property type="component" value="Chromosome"/>
</dbReference>
<dbReference type="SUPFAM" id="SSF109635">
    <property type="entry name" value="DnaK suppressor protein DksA, alpha-hairpin domain"/>
    <property type="match status" value="1"/>
</dbReference>
<dbReference type="KEGG" id="bmx:BMS_1856"/>
<evidence type="ECO:0000256" key="2">
    <source>
        <dbReference type="ARBA" id="ARBA00022771"/>
    </source>
</evidence>
<accession>E1X216</accession>
<evidence type="ECO:0000313" key="7">
    <source>
        <dbReference type="Proteomes" id="UP000008963"/>
    </source>
</evidence>
<organism evidence="6 7">
    <name type="scientific">Halobacteriovorax marinus (strain ATCC BAA-682 / DSM 15412 / SJ)</name>
    <name type="common">Bacteriovorax marinus</name>
    <dbReference type="NCBI Taxonomy" id="862908"/>
    <lineage>
        <taxon>Bacteria</taxon>
        <taxon>Pseudomonadati</taxon>
        <taxon>Bdellovibrionota</taxon>
        <taxon>Bacteriovoracia</taxon>
        <taxon>Bacteriovoracales</taxon>
        <taxon>Halobacteriovoraceae</taxon>
        <taxon>Halobacteriovorax</taxon>
    </lineage>
</organism>
<name>E1X216_HALMS</name>
<dbReference type="SUPFAM" id="SSF57716">
    <property type="entry name" value="Glucocorticoid receptor-like (DNA-binding domain)"/>
    <property type="match status" value="1"/>
</dbReference>
<dbReference type="AlphaFoldDB" id="E1X216"/>
<reference evidence="7" key="1">
    <citation type="journal article" date="2013" name="ISME J.">
        <title>A small predatory core genome in the divergent marine Bacteriovorax marinus SJ and the terrestrial Bdellovibrio bacteriovorus.</title>
        <authorList>
            <person name="Crossman L.C."/>
            <person name="Chen H."/>
            <person name="Cerdeno-Tarraga A.M."/>
            <person name="Brooks K."/>
            <person name="Quail M.A."/>
            <person name="Pineiro S.A."/>
            <person name="Hobley L."/>
            <person name="Sockett R.E."/>
            <person name="Bentley S.D."/>
            <person name="Parkhill J."/>
            <person name="Williams H.N."/>
            <person name="Stine O.C."/>
        </authorList>
    </citation>
    <scope>NUCLEOTIDE SEQUENCE [LARGE SCALE GENOMIC DNA]</scope>
    <source>
        <strain evidence="7">ATCC BAA-682 / DSM 15412 / SJ</strain>
    </source>
</reference>
<dbReference type="PROSITE" id="PS01102">
    <property type="entry name" value="ZF_DKSA_1"/>
    <property type="match status" value="1"/>
</dbReference>
<protein>
    <submittedName>
        <fullName evidence="6">DksA/traR C4-type zinc finger family protein</fullName>
    </submittedName>
</protein>
<dbReference type="PANTHER" id="PTHR33823">
    <property type="entry name" value="RNA POLYMERASE-BINDING TRANSCRIPTION FACTOR DKSA-RELATED"/>
    <property type="match status" value="1"/>
</dbReference>
<dbReference type="InterPro" id="IPR037187">
    <property type="entry name" value="DnaK_N"/>
</dbReference>